<dbReference type="PROSITE" id="PS51371">
    <property type="entry name" value="CBS"/>
    <property type="match status" value="1"/>
</dbReference>
<proteinExistence type="predicted"/>
<evidence type="ECO:0000256" key="1">
    <source>
        <dbReference type="PROSITE-ProRule" id="PRU00703"/>
    </source>
</evidence>
<dbReference type="Proteomes" id="UP000177932">
    <property type="component" value="Unassembled WGS sequence"/>
</dbReference>
<comment type="caution">
    <text evidence="3">The sequence shown here is derived from an EMBL/GenBank/DDBJ whole genome shotgun (WGS) entry which is preliminary data.</text>
</comment>
<evidence type="ECO:0000259" key="2">
    <source>
        <dbReference type="PROSITE" id="PS51371"/>
    </source>
</evidence>
<keyword evidence="1" id="KW-0129">CBS domain</keyword>
<dbReference type="SUPFAM" id="SSF54631">
    <property type="entry name" value="CBS-domain pair"/>
    <property type="match status" value="1"/>
</dbReference>
<dbReference type="PANTHER" id="PTHR42745:SF1">
    <property type="entry name" value="ARABINOSE 5-PHOSPHATE ISOMERASE KDSD"/>
    <property type="match status" value="1"/>
</dbReference>
<dbReference type="EMBL" id="MHOD01000032">
    <property type="protein sequence ID" value="OGZ57355.1"/>
    <property type="molecule type" value="Genomic_DNA"/>
</dbReference>
<dbReference type="Gene3D" id="3.10.580.10">
    <property type="entry name" value="CBS-domain"/>
    <property type="match status" value="1"/>
</dbReference>
<accession>A0A1G2H4D4</accession>
<dbReference type="STRING" id="1802158.A2827_03660"/>
<protein>
    <recommendedName>
        <fullName evidence="2">CBS domain-containing protein</fullName>
    </recommendedName>
</protein>
<organism evidence="3 4">
    <name type="scientific">Candidatus Spechtbacteria bacterium RIFCSPHIGHO2_01_FULL_43_30</name>
    <dbReference type="NCBI Taxonomy" id="1802158"/>
    <lineage>
        <taxon>Bacteria</taxon>
        <taxon>Candidatus Spechtiibacteriota</taxon>
    </lineage>
</organism>
<evidence type="ECO:0000313" key="3">
    <source>
        <dbReference type="EMBL" id="OGZ57355.1"/>
    </source>
</evidence>
<reference evidence="3 4" key="1">
    <citation type="journal article" date="2016" name="Nat. Commun.">
        <title>Thousands of microbial genomes shed light on interconnected biogeochemical processes in an aquifer system.</title>
        <authorList>
            <person name="Anantharaman K."/>
            <person name="Brown C.T."/>
            <person name="Hug L.A."/>
            <person name="Sharon I."/>
            <person name="Castelle C.J."/>
            <person name="Probst A.J."/>
            <person name="Thomas B.C."/>
            <person name="Singh A."/>
            <person name="Wilkins M.J."/>
            <person name="Karaoz U."/>
            <person name="Brodie E.L."/>
            <person name="Williams K.H."/>
            <person name="Hubbard S.S."/>
            <person name="Banfield J.F."/>
        </authorList>
    </citation>
    <scope>NUCLEOTIDE SEQUENCE [LARGE SCALE GENOMIC DNA]</scope>
</reference>
<name>A0A1G2H4D4_9BACT</name>
<dbReference type="InterPro" id="IPR046342">
    <property type="entry name" value="CBS_dom_sf"/>
</dbReference>
<dbReference type="Pfam" id="PF00571">
    <property type="entry name" value="CBS"/>
    <property type="match status" value="1"/>
</dbReference>
<evidence type="ECO:0000313" key="4">
    <source>
        <dbReference type="Proteomes" id="UP000177932"/>
    </source>
</evidence>
<dbReference type="PANTHER" id="PTHR42745">
    <property type="match status" value="1"/>
</dbReference>
<gene>
    <name evidence="3" type="ORF">A2827_03660</name>
</gene>
<feature type="domain" description="CBS" evidence="2">
    <location>
        <begin position="1"/>
        <end position="60"/>
    </location>
</feature>
<sequence>MTNPQNFDYTIDADSTLKVAMQKITANHRGCLIVVDDSTLVVGVLSDGDIRRAMVKGATIIAPVRKAMNTNFLSIESDDTNVERFFEKHSNINVVPVVDRGNKLVDVKIRGGAY</sequence>
<dbReference type="AlphaFoldDB" id="A0A1G2H4D4"/>
<dbReference type="InterPro" id="IPR000644">
    <property type="entry name" value="CBS_dom"/>
</dbReference>
<dbReference type="InterPro" id="IPR050986">
    <property type="entry name" value="GutQ/KpsF_isomerases"/>
</dbReference>